<dbReference type="GO" id="GO:0005576">
    <property type="term" value="C:extracellular region"/>
    <property type="evidence" value="ECO:0007669"/>
    <property type="project" value="UniProtKB-SubCell"/>
</dbReference>
<dbReference type="GO" id="GO:0009395">
    <property type="term" value="P:phospholipid catabolic process"/>
    <property type="evidence" value="ECO:0007669"/>
    <property type="project" value="TreeGrafter"/>
</dbReference>
<dbReference type="EMBL" id="PGTD01000007">
    <property type="protein sequence ID" value="PJE31869.1"/>
    <property type="molecule type" value="Genomic_DNA"/>
</dbReference>
<reference evidence="12 13" key="1">
    <citation type="submission" date="2017-09" db="EMBL/GenBank/DDBJ databases">
        <authorList>
            <person name="Ehlers B."/>
            <person name="Leendertz F.H."/>
        </authorList>
    </citation>
    <scope>NUCLEOTIDE SEQUENCE [LARGE SCALE GENOMIC DNA]</scope>
    <source>
        <strain evidence="12 13">CGMCC 1.12662</strain>
    </source>
</reference>
<evidence type="ECO:0000313" key="11">
    <source>
        <dbReference type="EMBL" id="PJE31869.1"/>
    </source>
</evidence>
<evidence type="ECO:0000256" key="6">
    <source>
        <dbReference type="ARBA" id="ARBA00022801"/>
    </source>
</evidence>
<dbReference type="OrthoDB" id="8828485at2"/>
<dbReference type="RefSeq" id="WP_097145645.1">
    <property type="nucleotide sequence ID" value="NZ_OBEA01000003.1"/>
</dbReference>
<dbReference type="PROSITE" id="PS50035">
    <property type="entry name" value="PLD"/>
    <property type="match status" value="2"/>
</dbReference>
<dbReference type="InterPro" id="IPR015679">
    <property type="entry name" value="PLipase_D_fam"/>
</dbReference>
<feature type="domain" description="PLD phosphodiesterase" evidence="10">
    <location>
        <begin position="173"/>
        <end position="200"/>
    </location>
</feature>
<keyword evidence="4" id="KW-0964">Secreted</keyword>
<feature type="region of interest" description="Disordered" evidence="9">
    <location>
        <begin position="248"/>
        <end position="268"/>
    </location>
</feature>
<feature type="domain" description="PLD phosphodiesterase" evidence="10">
    <location>
        <begin position="405"/>
        <end position="432"/>
    </location>
</feature>
<reference evidence="11 14" key="2">
    <citation type="journal article" date="2018" name="Int. J. Syst. Evol. Microbiol.">
        <title>Pseudooceanicola lipolyticus sp. nov., a marine alphaproteobacterium, reclassification of Oceanicola flagellatus as Pseudooceanicola flagellatus comb. nov. and emended description of the genus Pseudooceanicola.</title>
        <authorList>
            <person name="Huang M.-M."/>
            <person name="Guo L.-L."/>
            <person name="Wu Y.-H."/>
            <person name="Lai Q.-L."/>
            <person name="Shao Z.-Z."/>
            <person name="Wang C.-S."/>
            <person name="Wu M."/>
            <person name="Xu X.-W."/>
        </authorList>
    </citation>
    <scope>NUCLEOTIDE SEQUENCE [LARGE SCALE GENOMIC DNA]</scope>
    <source>
        <strain evidence="11 14">Ar-45</strain>
    </source>
</reference>
<dbReference type="SMART" id="SM00155">
    <property type="entry name" value="PLDc"/>
    <property type="match status" value="2"/>
</dbReference>
<protein>
    <recommendedName>
        <fullName evidence="3">Phospholipase D</fullName>
    </recommendedName>
    <alternativeName>
        <fullName evidence="8">Choline phosphatase</fullName>
    </alternativeName>
</protein>
<dbReference type="PANTHER" id="PTHR18896:SF60">
    <property type="entry name" value="PHOSPHOLIPASE D"/>
    <property type="match status" value="1"/>
</dbReference>
<keyword evidence="7" id="KW-0443">Lipid metabolism</keyword>
<evidence type="ECO:0000256" key="1">
    <source>
        <dbReference type="ARBA" id="ARBA00003145"/>
    </source>
</evidence>
<dbReference type="SUPFAM" id="SSF56024">
    <property type="entry name" value="Phospholipase D/nuclease"/>
    <property type="match status" value="2"/>
</dbReference>
<dbReference type="Pfam" id="PF00614">
    <property type="entry name" value="PLDc"/>
    <property type="match status" value="1"/>
</dbReference>
<evidence type="ECO:0000313" key="13">
    <source>
        <dbReference type="Proteomes" id="UP000231655"/>
    </source>
</evidence>
<evidence type="ECO:0000256" key="4">
    <source>
        <dbReference type="ARBA" id="ARBA00022525"/>
    </source>
</evidence>
<dbReference type="PANTHER" id="PTHR18896">
    <property type="entry name" value="PHOSPHOLIPASE D"/>
    <property type="match status" value="1"/>
</dbReference>
<gene>
    <name evidence="11" type="ORF">CVM39_01840</name>
    <name evidence="12" type="ORF">SAMN06297129_1902</name>
</gene>
<dbReference type="Proteomes" id="UP000231655">
    <property type="component" value="Unassembled WGS sequence"/>
</dbReference>
<keyword evidence="6" id="KW-0378">Hydrolase</keyword>
<evidence type="ECO:0000256" key="5">
    <source>
        <dbReference type="ARBA" id="ARBA00022737"/>
    </source>
</evidence>
<keyword evidence="5" id="KW-0677">Repeat</keyword>
<dbReference type="InterPro" id="IPR025202">
    <property type="entry name" value="PLD-like_dom"/>
</dbReference>
<evidence type="ECO:0000256" key="9">
    <source>
        <dbReference type="SAM" id="MobiDB-lite"/>
    </source>
</evidence>
<evidence type="ECO:0000256" key="3">
    <source>
        <dbReference type="ARBA" id="ARBA00018392"/>
    </source>
</evidence>
<proteinExistence type="predicted"/>
<dbReference type="AlphaFoldDB" id="A0A285IRJ9"/>
<comment type="function">
    <text evidence="1">Could be a virulence factor.</text>
</comment>
<dbReference type="GO" id="GO:0004630">
    <property type="term" value="F:phospholipase D activity"/>
    <property type="evidence" value="ECO:0007669"/>
    <property type="project" value="TreeGrafter"/>
</dbReference>
<dbReference type="CDD" id="cd09105">
    <property type="entry name" value="PLDc_vPLD1_2_like_2"/>
    <property type="match status" value="1"/>
</dbReference>
<comment type="subcellular location">
    <subcellularLocation>
        <location evidence="2">Secreted</location>
    </subcellularLocation>
</comment>
<organism evidence="12 13">
    <name type="scientific">Pseudooceanicola antarcticus</name>
    <dbReference type="NCBI Taxonomy" id="1247613"/>
    <lineage>
        <taxon>Bacteria</taxon>
        <taxon>Pseudomonadati</taxon>
        <taxon>Pseudomonadota</taxon>
        <taxon>Alphaproteobacteria</taxon>
        <taxon>Rhodobacterales</taxon>
        <taxon>Paracoccaceae</taxon>
        <taxon>Pseudooceanicola</taxon>
    </lineage>
</organism>
<name>A0A285IRJ9_9RHOB</name>
<keyword evidence="14" id="KW-1185">Reference proteome</keyword>
<evidence type="ECO:0000256" key="8">
    <source>
        <dbReference type="ARBA" id="ARBA00029594"/>
    </source>
</evidence>
<sequence>MAKDKDLDPQLSLLVTAAEMYPALEELCLSARHEVLLSFRIFDPRTRLRSQSAQELGLETWAQLIARVASRGVRVRMLIADFDPLFTAELHRAAWDSGTGFGQALMRAPQQQKAKEFFGAQVLVAAHEARAAPIWSHLFRGPINAARKELRSWPAERLTPLQHRSMETLHRMRPATLHQKFAVVDGKRAIIGGIDVDERRWDDETHDQRAEETWHDVSLAVSGRICRDLLRHFQDCWQRAIRAGAASFAAEPDPASGKARLPARRPSALGPRLLRTQSDGAEGRLRLGPKPRVTEHEDAHLAAFETAERLVYLETQFFRHMPLARALARRAEQKPELNCIIVLPTEPERVIFDRARSVDARHEQALQLRCLNTLRAGFGDRLAVLAPVQPRPAPRHTPGPVAGAPVVYLHSKVTLVDERVGIIGSANLNGRSMRWDTEASVQFQNPDQIRQARERLMASWLRGAIPETEATQAAAWTALAHDEAARAPEDRTSYILPWPEARNRRFARLFPLLPAEMF</sequence>
<evidence type="ECO:0000313" key="12">
    <source>
        <dbReference type="EMBL" id="SNY50618.1"/>
    </source>
</evidence>
<evidence type="ECO:0000256" key="7">
    <source>
        <dbReference type="ARBA" id="ARBA00023098"/>
    </source>
</evidence>
<dbReference type="Gene3D" id="3.30.870.10">
    <property type="entry name" value="Endonuclease Chain A"/>
    <property type="match status" value="2"/>
</dbReference>
<dbReference type="Proteomes" id="UP000231702">
    <property type="component" value="Unassembled WGS sequence"/>
</dbReference>
<evidence type="ECO:0000256" key="2">
    <source>
        <dbReference type="ARBA" id="ARBA00004613"/>
    </source>
</evidence>
<dbReference type="EMBL" id="OBEA01000003">
    <property type="protein sequence ID" value="SNY50618.1"/>
    <property type="molecule type" value="Genomic_DNA"/>
</dbReference>
<dbReference type="GO" id="GO:0005886">
    <property type="term" value="C:plasma membrane"/>
    <property type="evidence" value="ECO:0007669"/>
    <property type="project" value="TreeGrafter"/>
</dbReference>
<evidence type="ECO:0000313" key="14">
    <source>
        <dbReference type="Proteomes" id="UP000231702"/>
    </source>
</evidence>
<dbReference type="InterPro" id="IPR001736">
    <property type="entry name" value="PLipase_D/transphosphatidylase"/>
</dbReference>
<dbReference type="Pfam" id="PF13091">
    <property type="entry name" value="PLDc_2"/>
    <property type="match status" value="1"/>
</dbReference>
<evidence type="ECO:0000259" key="10">
    <source>
        <dbReference type="PROSITE" id="PS50035"/>
    </source>
</evidence>
<accession>A0A285IRJ9</accession>